<reference evidence="2" key="1">
    <citation type="journal article" date="2015" name="Front. Microbiol.">
        <title>Combining genomic sequencing methods to explore viral diversity and reveal potential virus-host interactions.</title>
        <authorList>
            <person name="Chow C.E."/>
            <person name="Winget D.M."/>
            <person name="White R.A.III."/>
            <person name="Hallam S.J."/>
            <person name="Suttle C.A."/>
        </authorList>
    </citation>
    <scope>NUCLEOTIDE SEQUENCE</scope>
    <source>
        <strain evidence="2">Anoxic2_5</strain>
    </source>
</reference>
<sequence>MPGLMQASPAGWLGTPVGPQRPSGPSRGLACPRAPSPHGQRARLPRWLRPPPSCRTR</sequence>
<accession>A0A0F7L7W9</accession>
<protein>
    <submittedName>
        <fullName evidence="2">Uncharacterized protein</fullName>
    </submittedName>
</protein>
<feature type="compositionally biased region" description="Pro residues" evidence="1">
    <location>
        <begin position="48"/>
        <end position="57"/>
    </location>
</feature>
<organism evidence="2">
    <name type="scientific">uncultured marine virus</name>
    <dbReference type="NCBI Taxonomy" id="186617"/>
    <lineage>
        <taxon>Viruses</taxon>
        <taxon>environmental samples</taxon>
    </lineage>
</organism>
<name>A0A0F7L7W9_9VIRU</name>
<evidence type="ECO:0000313" key="2">
    <source>
        <dbReference type="EMBL" id="AKH47126.1"/>
    </source>
</evidence>
<evidence type="ECO:0000256" key="1">
    <source>
        <dbReference type="SAM" id="MobiDB-lite"/>
    </source>
</evidence>
<dbReference type="EMBL" id="KR029589">
    <property type="protein sequence ID" value="AKH47126.1"/>
    <property type="molecule type" value="Genomic_DNA"/>
</dbReference>
<feature type="region of interest" description="Disordered" evidence="1">
    <location>
        <begin position="1"/>
        <end position="57"/>
    </location>
</feature>
<proteinExistence type="predicted"/>
<reference evidence="2" key="2">
    <citation type="submission" date="2015-03" db="EMBL/GenBank/DDBJ databases">
        <authorList>
            <person name="Chow C.-E.T."/>
            <person name="Winget D.M."/>
            <person name="White R.A.III."/>
            <person name="Hallam S.J."/>
            <person name="Suttle C.A."/>
        </authorList>
    </citation>
    <scope>NUCLEOTIDE SEQUENCE</scope>
    <source>
        <strain evidence="2">Anoxic2_5</strain>
    </source>
</reference>